<evidence type="ECO:0000313" key="2">
    <source>
        <dbReference type="EMBL" id="OWK02286.1"/>
    </source>
</evidence>
<comment type="caution">
    <text evidence="2">The sequence shown here is derived from an EMBL/GenBank/DDBJ whole genome shotgun (WGS) entry which is preliminary data.</text>
</comment>
<dbReference type="EMBL" id="MKHE01000025">
    <property type="protein sequence ID" value="OWK02286.1"/>
    <property type="molecule type" value="Genomic_DNA"/>
</dbReference>
<evidence type="ECO:0000256" key="1">
    <source>
        <dbReference type="SAM" id="MobiDB-lite"/>
    </source>
</evidence>
<protein>
    <submittedName>
        <fullName evidence="2">Uncharacterized protein</fullName>
    </submittedName>
</protein>
<keyword evidence="3" id="KW-1185">Reference proteome</keyword>
<name>A0A212C8G9_CEREH</name>
<proteinExistence type="predicted"/>
<dbReference type="AlphaFoldDB" id="A0A212C8G9"/>
<gene>
    <name evidence="2" type="ORF">Celaphus_00018093</name>
</gene>
<sequence length="508" mass="56156">MCQCLPSSLLTTLLEDMEGSEITMAMPSPVAPGHLEMPADAEYLAHCSQRHRTAQEMSPSRSSPHSNYSNSNKYLSASEFSQGYLPLNISKISENQSTALSNILIVFLCNATTPEKISLLEMILEKNATGDSIDILFRAEGDHTFSRENVGTRKEKWYMEEKYSTYYKLIRNGKEFKYELNTNYFKLTDTQKIASLKFHKETFAKSRSKMTDTHYSSSRSSATSASSERKREGLKQSSSSKSIFPISHLDNKCFRSMVTLNELNYRLLSASTVGTSMYFGMKLLSEHHTGKRDFLLLTLKQDLAGLDLNDPDAIALGKADHISVRSVETSWRGKMSKLEPPLSRPILHSQRAIGRADSPQNDDAEENGDQGARAEPSRQEQGLGAAGLHVALAVAGTHSDGERARAALNRIIVVRNHHGQELLPCRKAIKESLLWGKRGGLSLTSVSVMLTVVVPDKPPIWPPITTSTTSPPKPSHAKLDFLSNLATSLIFSIIPVNSPSQPLASRSQ</sequence>
<feature type="compositionally biased region" description="Low complexity" evidence="1">
    <location>
        <begin position="58"/>
        <end position="70"/>
    </location>
</feature>
<reference evidence="2 3" key="1">
    <citation type="journal article" date="2018" name="Mol. Genet. Genomics">
        <title>The red deer Cervus elaphus genome CerEla1.0: sequencing, annotating, genes, and chromosomes.</title>
        <authorList>
            <person name="Bana N.A."/>
            <person name="Nyiri A."/>
            <person name="Nagy J."/>
            <person name="Frank K."/>
            <person name="Nagy T."/>
            <person name="Steger V."/>
            <person name="Schiller M."/>
            <person name="Lakatos P."/>
            <person name="Sugar L."/>
            <person name="Horn P."/>
            <person name="Barta E."/>
            <person name="Orosz L."/>
        </authorList>
    </citation>
    <scope>NUCLEOTIDE SEQUENCE [LARGE SCALE GENOMIC DNA]</scope>
    <source>
        <strain evidence="2">Hungarian</strain>
    </source>
</reference>
<accession>A0A212C8G9</accession>
<feature type="region of interest" description="Disordered" evidence="1">
    <location>
        <begin position="49"/>
        <end position="70"/>
    </location>
</feature>
<feature type="region of interest" description="Disordered" evidence="1">
    <location>
        <begin position="209"/>
        <end position="236"/>
    </location>
</feature>
<dbReference type="Proteomes" id="UP000242450">
    <property type="component" value="Chromosome 25"/>
</dbReference>
<organism evidence="2 3">
    <name type="scientific">Cervus elaphus hippelaphus</name>
    <name type="common">European red deer</name>
    <dbReference type="NCBI Taxonomy" id="46360"/>
    <lineage>
        <taxon>Eukaryota</taxon>
        <taxon>Metazoa</taxon>
        <taxon>Chordata</taxon>
        <taxon>Craniata</taxon>
        <taxon>Vertebrata</taxon>
        <taxon>Euteleostomi</taxon>
        <taxon>Mammalia</taxon>
        <taxon>Eutheria</taxon>
        <taxon>Laurasiatheria</taxon>
        <taxon>Artiodactyla</taxon>
        <taxon>Ruminantia</taxon>
        <taxon>Pecora</taxon>
        <taxon>Cervidae</taxon>
        <taxon>Cervinae</taxon>
        <taxon>Cervus</taxon>
    </lineage>
</organism>
<feature type="region of interest" description="Disordered" evidence="1">
    <location>
        <begin position="352"/>
        <end position="382"/>
    </location>
</feature>
<evidence type="ECO:0000313" key="3">
    <source>
        <dbReference type="Proteomes" id="UP000242450"/>
    </source>
</evidence>
<feature type="compositionally biased region" description="Low complexity" evidence="1">
    <location>
        <begin position="216"/>
        <end position="226"/>
    </location>
</feature>